<name>A0A1D2MQJ7_ORCCI</name>
<dbReference type="EMBL" id="LJIJ01000684">
    <property type="protein sequence ID" value="ODM95323.1"/>
    <property type="molecule type" value="Genomic_DNA"/>
</dbReference>
<sequence length="284" mass="32084">MYIILLISLCIIGGPLQSYAHSVCHPQTNDNRSNYIVGYGSLINPVSKNKTYPDTGLNIPVNVTGFRRTWTARGYSNFSLSTTYLGVEKLADSFLNGVIFSVPSAAAVQKYDERERYYCRVKVPWEDIKILKGKISDNGAFPSDDELKNSDFWIYVTIPRFSEYPNEQYPIVQSYVDIFIGGCLQMERKYGLQDYADDCVTHTKGWNFPWVNDRIHPRRPFAYQSEAGGIDRLVSKYLPDYKTRTYVERIYYTRSTGSSGSPVSIMPSIIAISGLTAACITGSI</sequence>
<reference evidence="2 3" key="1">
    <citation type="journal article" date="2016" name="Genome Biol. Evol.">
        <title>Gene Family Evolution Reflects Adaptation to Soil Environmental Stressors in the Genome of the Collembolan Orchesella cincta.</title>
        <authorList>
            <person name="Faddeeva-Vakhrusheva A."/>
            <person name="Derks M.F."/>
            <person name="Anvar S.Y."/>
            <person name="Agamennone V."/>
            <person name="Suring W."/>
            <person name="Smit S."/>
            <person name="van Straalen N.M."/>
            <person name="Roelofs D."/>
        </authorList>
    </citation>
    <scope>NUCLEOTIDE SEQUENCE [LARGE SCALE GENOMIC DNA]</scope>
    <source>
        <tissue evidence="2">Mixed pool</tissue>
    </source>
</reference>
<gene>
    <name evidence="2" type="ORF">Ocin01_11355</name>
</gene>
<comment type="caution">
    <text evidence="2">The sequence shown here is derived from an EMBL/GenBank/DDBJ whole genome shotgun (WGS) entry which is preliminary data.</text>
</comment>
<accession>A0A1D2MQJ7</accession>
<dbReference type="Proteomes" id="UP000094527">
    <property type="component" value="Unassembled WGS sequence"/>
</dbReference>
<feature type="signal peptide" evidence="1">
    <location>
        <begin position="1"/>
        <end position="20"/>
    </location>
</feature>
<keyword evidence="3" id="KW-1185">Reference proteome</keyword>
<dbReference type="AlphaFoldDB" id="A0A1D2MQJ7"/>
<evidence type="ECO:0000313" key="2">
    <source>
        <dbReference type="EMBL" id="ODM95323.1"/>
    </source>
</evidence>
<protein>
    <recommendedName>
        <fullName evidence="4">Gamma-glutamylcyclotransferase</fullName>
    </recommendedName>
</protein>
<organism evidence="2 3">
    <name type="scientific">Orchesella cincta</name>
    <name type="common">Springtail</name>
    <name type="synonym">Podura cincta</name>
    <dbReference type="NCBI Taxonomy" id="48709"/>
    <lineage>
        <taxon>Eukaryota</taxon>
        <taxon>Metazoa</taxon>
        <taxon>Ecdysozoa</taxon>
        <taxon>Arthropoda</taxon>
        <taxon>Hexapoda</taxon>
        <taxon>Collembola</taxon>
        <taxon>Entomobryomorpha</taxon>
        <taxon>Entomobryoidea</taxon>
        <taxon>Orchesellidae</taxon>
        <taxon>Orchesellinae</taxon>
        <taxon>Orchesella</taxon>
    </lineage>
</organism>
<evidence type="ECO:0008006" key="4">
    <source>
        <dbReference type="Google" id="ProtNLM"/>
    </source>
</evidence>
<dbReference type="OMA" id="TRETVYC"/>
<proteinExistence type="predicted"/>
<dbReference type="OrthoDB" id="544697at2759"/>
<keyword evidence="1" id="KW-0732">Signal</keyword>
<feature type="chain" id="PRO_5008904390" description="Gamma-glutamylcyclotransferase" evidence="1">
    <location>
        <begin position="21"/>
        <end position="284"/>
    </location>
</feature>
<evidence type="ECO:0000313" key="3">
    <source>
        <dbReference type="Proteomes" id="UP000094527"/>
    </source>
</evidence>
<evidence type="ECO:0000256" key="1">
    <source>
        <dbReference type="SAM" id="SignalP"/>
    </source>
</evidence>